<dbReference type="RefSeq" id="WP_311350750.1">
    <property type="nucleotide sequence ID" value="NZ_JAVRHR010000002.1"/>
</dbReference>
<dbReference type="EMBL" id="JAVRHR010000002">
    <property type="protein sequence ID" value="MDT0607189.1"/>
    <property type="molecule type" value="Genomic_DNA"/>
</dbReference>
<sequence>MIKKPLAVLCIVLITSMYGQTKKIKIPFAKEVWQHDSEKVEFVTHKSVAAVKSKTGESFNIQLKNHQFTNGIIEYDVEFVGRGFPGIGFRSSDDQKNAELFYIRYFGTVDPLSRYTMQYATVIDGVNMWDMTDDYQGAAKIYDQRWNHIKLVISEKQMKVFVNDMDRVALHIPNLEGTRGSGNIYLTGNVIYSNLSITPEATENLPQTAGYDPTYSDTRYLRKWSVSTPVDLPFNRDIMKSIPTSPGVVIDSTLLDDSSWKSIMAEQRNMINLTRLYGATENGNRRLVWLKTNIKSETDQVRRLKLGFSDEVWVFIDGQPLYIDKNYYGSPGMKAPRGRCTIDNSEISLPLKAGDNEIVIGLANYFFGWGLVARLDSNDGLELQ</sequence>
<keyword evidence="2" id="KW-1185">Reference proteome</keyword>
<evidence type="ECO:0000313" key="2">
    <source>
        <dbReference type="Proteomes" id="UP001255246"/>
    </source>
</evidence>
<organism evidence="1 2">
    <name type="scientific">Croceitalea rosinachiae</name>
    <dbReference type="NCBI Taxonomy" id="3075596"/>
    <lineage>
        <taxon>Bacteria</taxon>
        <taxon>Pseudomonadati</taxon>
        <taxon>Bacteroidota</taxon>
        <taxon>Flavobacteriia</taxon>
        <taxon>Flavobacteriales</taxon>
        <taxon>Flavobacteriaceae</taxon>
        <taxon>Croceitalea</taxon>
    </lineage>
</organism>
<name>A0ABU3AAJ5_9FLAO</name>
<dbReference type="Proteomes" id="UP001255246">
    <property type="component" value="Unassembled WGS sequence"/>
</dbReference>
<comment type="caution">
    <text evidence="1">The sequence shown here is derived from an EMBL/GenBank/DDBJ whole genome shotgun (WGS) entry which is preliminary data.</text>
</comment>
<dbReference type="Gene3D" id="2.60.120.560">
    <property type="entry name" value="Exo-inulinase, domain 1"/>
    <property type="match status" value="1"/>
</dbReference>
<evidence type="ECO:0000313" key="1">
    <source>
        <dbReference type="EMBL" id="MDT0607189.1"/>
    </source>
</evidence>
<gene>
    <name evidence="1" type="ORF">RM706_09120</name>
</gene>
<proteinExistence type="predicted"/>
<evidence type="ECO:0008006" key="3">
    <source>
        <dbReference type="Google" id="ProtNLM"/>
    </source>
</evidence>
<protein>
    <recommendedName>
        <fullName evidence="3">3-keto-disaccharide hydrolase domain-containing protein</fullName>
    </recommendedName>
</protein>
<accession>A0ABU3AAJ5</accession>
<reference evidence="1 2" key="1">
    <citation type="submission" date="2023-09" db="EMBL/GenBank/DDBJ databases">
        <authorList>
            <person name="Rey-Velasco X."/>
        </authorList>
    </citation>
    <scope>NUCLEOTIDE SEQUENCE [LARGE SCALE GENOMIC DNA]</scope>
    <source>
        <strain evidence="1 2">F388</strain>
    </source>
</reference>